<dbReference type="PANTHER" id="PTHR11014:SF63">
    <property type="entry name" value="METALLOPEPTIDASE, PUTATIVE (AFU_ORTHOLOGUE AFUA_6G09600)-RELATED"/>
    <property type="match status" value="1"/>
</dbReference>
<dbReference type="Pfam" id="PF01546">
    <property type="entry name" value="Peptidase_M20"/>
    <property type="match status" value="1"/>
</dbReference>
<dbReference type="GO" id="GO:0050118">
    <property type="term" value="F:N-acetyldiaminopimelate deacetylase activity"/>
    <property type="evidence" value="ECO:0007669"/>
    <property type="project" value="UniProtKB-ARBA"/>
</dbReference>
<protein>
    <submittedName>
        <fullName evidence="4">Hydrolase YxeP</fullName>
        <ecNumber evidence="4">3.-.-.-</ecNumber>
    </submittedName>
</protein>
<dbReference type="RefSeq" id="WP_054936640.1">
    <property type="nucleotide sequence ID" value="NZ_PVXL01000078.1"/>
</dbReference>
<evidence type="ECO:0000256" key="2">
    <source>
        <dbReference type="PIRSR" id="PIRSR005962-1"/>
    </source>
</evidence>
<keyword evidence="2" id="KW-0464">Manganese</keyword>
<dbReference type="NCBIfam" id="TIGR01891">
    <property type="entry name" value="amidohydrolases"/>
    <property type="match status" value="1"/>
</dbReference>
<keyword evidence="5" id="KW-1185">Reference proteome</keyword>
<dbReference type="AlphaFoldDB" id="A0A9X7P4R7"/>
<dbReference type="GO" id="GO:0019877">
    <property type="term" value="P:diaminopimelate biosynthetic process"/>
    <property type="evidence" value="ECO:0007669"/>
    <property type="project" value="UniProtKB-ARBA"/>
</dbReference>
<dbReference type="PANTHER" id="PTHR11014">
    <property type="entry name" value="PEPTIDASE M20 FAMILY MEMBER"/>
    <property type="match status" value="1"/>
</dbReference>
<dbReference type="GO" id="GO:0046872">
    <property type="term" value="F:metal ion binding"/>
    <property type="evidence" value="ECO:0007669"/>
    <property type="project" value="UniProtKB-KW"/>
</dbReference>
<evidence type="ECO:0000313" key="5">
    <source>
        <dbReference type="Proteomes" id="UP000239430"/>
    </source>
</evidence>
<organism evidence="4 5">
    <name type="scientific">Neomoorella stamsii</name>
    <dbReference type="NCBI Taxonomy" id="1266720"/>
    <lineage>
        <taxon>Bacteria</taxon>
        <taxon>Bacillati</taxon>
        <taxon>Bacillota</taxon>
        <taxon>Clostridia</taxon>
        <taxon>Neomoorellales</taxon>
        <taxon>Neomoorellaceae</taxon>
        <taxon>Neomoorella</taxon>
    </lineage>
</organism>
<dbReference type="InterPro" id="IPR002933">
    <property type="entry name" value="Peptidase_M20"/>
</dbReference>
<feature type="binding site" evidence="2">
    <location>
        <position position="167"/>
    </location>
    <ligand>
        <name>Mn(2+)</name>
        <dbReference type="ChEBI" id="CHEBI:29035"/>
        <label>2</label>
    </ligand>
</feature>
<dbReference type="InterPro" id="IPR017439">
    <property type="entry name" value="Amidohydrolase"/>
</dbReference>
<dbReference type="SUPFAM" id="SSF55031">
    <property type="entry name" value="Bacterial exopeptidase dimerisation domain"/>
    <property type="match status" value="1"/>
</dbReference>
<reference evidence="4 5" key="1">
    <citation type="submission" date="2018-03" db="EMBL/GenBank/DDBJ databases">
        <title>Genome sequence of Moorella stamsii DSM 26217.</title>
        <authorList>
            <person name="Poehlein A."/>
            <person name="Daniel R."/>
        </authorList>
    </citation>
    <scope>NUCLEOTIDE SEQUENCE [LARGE SCALE GENOMIC DNA]</scope>
    <source>
        <strain evidence="5">DSM 26217</strain>
    </source>
</reference>
<proteinExistence type="predicted"/>
<comment type="caution">
    <text evidence="4">The sequence shown here is derived from an EMBL/GenBank/DDBJ whole genome shotgun (WGS) entry which is preliminary data.</text>
</comment>
<dbReference type="Gene3D" id="3.30.70.360">
    <property type="match status" value="1"/>
</dbReference>
<name>A0A9X7P4R7_9FIRM</name>
<evidence type="ECO:0000256" key="1">
    <source>
        <dbReference type="ARBA" id="ARBA00022801"/>
    </source>
</evidence>
<feature type="binding site" evidence="2">
    <location>
        <position position="102"/>
    </location>
    <ligand>
        <name>Mn(2+)</name>
        <dbReference type="ChEBI" id="CHEBI:29035"/>
        <label>2</label>
    </ligand>
</feature>
<dbReference type="PIRSF" id="PIRSF005962">
    <property type="entry name" value="Pept_M20D_amidohydro"/>
    <property type="match status" value="1"/>
</dbReference>
<keyword evidence="1 4" id="KW-0378">Hydrolase</keyword>
<feature type="domain" description="Peptidase M20 dimerisation" evidence="3">
    <location>
        <begin position="187"/>
        <end position="277"/>
    </location>
</feature>
<gene>
    <name evidence="4" type="primary">yxeP_1</name>
    <name evidence="4" type="ORF">MOST_31410</name>
</gene>
<dbReference type="InterPro" id="IPR036264">
    <property type="entry name" value="Bact_exopeptidase_dim_dom"/>
</dbReference>
<accession>A0A9X7P4R7</accession>
<dbReference type="SUPFAM" id="SSF53187">
    <property type="entry name" value="Zn-dependent exopeptidases"/>
    <property type="match status" value="1"/>
</dbReference>
<feature type="binding site" evidence="2">
    <location>
        <position position="138"/>
    </location>
    <ligand>
        <name>Mn(2+)</name>
        <dbReference type="ChEBI" id="CHEBI:29035"/>
        <label>2</label>
    </ligand>
</feature>
<dbReference type="Gene3D" id="3.40.630.10">
    <property type="entry name" value="Zn peptidases"/>
    <property type="match status" value="1"/>
</dbReference>
<dbReference type="Proteomes" id="UP000239430">
    <property type="component" value="Unassembled WGS sequence"/>
</dbReference>
<evidence type="ECO:0000259" key="3">
    <source>
        <dbReference type="Pfam" id="PF07687"/>
    </source>
</evidence>
<sequence length="397" mass="44263">MIPELKHEIKSLKEEVIWLRRDLHMHPELGFKEFRTSKMICEYLGALGIETQVLAQTGVVGLLKGNGPGPTVLLRADMDALPLQEIIDKPYKSIYEGVAHGCGHDAHVAMLLVAAKVLSKHRQEFKGNIKFLFQPNEETTDPRAGALVMIREGVLENPRVDGAFALHVWTDIDSGKIGVVNGAIMAGLEEFELTVFGKGGHTASPHAAVDPVIAAAKIVDAVQFISTREINVFNPTIIMFGRIQGGSWRNVIPEKVEIGGTIRYLLEDEEREKAILKEKFERIIQGICLATRTDYEIKYIPSNPSMKNAPEMVQFVREAARDTLGGEQSIVEYRVMGGEDFAEFSRRVPSAFYFIGARNKAKSSHYPHHHPLFDIDEDVLLIGVEMHVRSALAYLNK</sequence>
<dbReference type="InterPro" id="IPR011650">
    <property type="entry name" value="Peptidase_M20_dimer"/>
</dbReference>
<dbReference type="EMBL" id="PVXL01000078">
    <property type="protein sequence ID" value="PRR68859.1"/>
    <property type="molecule type" value="Genomic_DNA"/>
</dbReference>
<dbReference type="FunFam" id="3.30.70.360:FF:000001">
    <property type="entry name" value="N-acetyldiaminopimelate deacetylase"/>
    <property type="match status" value="1"/>
</dbReference>
<dbReference type="EC" id="3.-.-.-" evidence="4"/>
<feature type="binding site" evidence="2">
    <location>
        <position position="104"/>
    </location>
    <ligand>
        <name>Mn(2+)</name>
        <dbReference type="ChEBI" id="CHEBI:29035"/>
        <label>2</label>
    </ligand>
</feature>
<feature type="binding site" evidence="2">
    <location>
        <position position="369"/>
    </location>
    <ligand>
        <name>Mn(2+)</name>
        <dbReference type="ChEBI" id="CHEBI:29035"/>
        <label>2</label>
    </ligand>
</feature>
<dbReference type="Pfam" id="PF07687">
    <property type="entry name" value="M20_dimer"/>
    <property type="match status" value="1"/>
</dbReference>
<comment type="cofactor">
    <cofactor evidence="2">
        <name>Mn(2+)</name>
        <dbReference type="ChEBI" id="CHEBI:29035"/>
    </cofactor>
    <text evidence="2">The Mn(2+) ion enhances activity.</text>
</comment>
<keyword evidence="2" id="KW-0479">Metal-binding</keyword>
<evidence type="ECO:0000313" key="4">
    <source>
        <dbReference type="EMBL" id="PRR68859.1"/>
    </source>
</evidence>